<protein>
    <submittedName>
        <fullName evidence="5">Alcohol dehydrogenase, class IV</fullName>
    </submittedName>
</protein>
<dbReference type="SUPFAM" id="SSF56796">
    <property type="entry name" value="Dehydroquinate synthase-like"/>
    <property type="match status" value="1"/>
</dbReference>
<reference evidence="6" key="1">
    <citation type="submission" date="2016-10" db="EMBL/GenBank/DDBJ databases">
        <authorList>
            <person name="Varghese N."/>
            <person name="Submissions S."/>
        </authorList>
    </citation>
    <scope>NUCLEOTIDE SEQUENCE [LARGE SCALE GENOMIC DNA]</scope>
    <source>
        <strain evidence="6">DSM 4771</strain>
    </source>
</reference>
<evidence type="ECO:0000256" key="2">
    <source>
        <dbReference type="ARBA" id="ARBA00023002"/>
    </source>
</evidence>
<dbReference type="GO" id="GO:0046872">
    <property type="term" value="F:metal ion binding"/>
    <property type="evidence" value="ECO:0007669"/>
    <property type="project" value="InterPro"/>
</dbReference>
<dbReference type="Gene3D" id="3.40.50.1970">
    <property type="match status" value="1"/>
</dbReference>
<dbReference type="Gene3D" id="1.20.1090.10">
    <property type="entry name" value="Dehydroquinate synthase-like - alpha domain"/>
    <property type="match status" value="1"/>
</dbReference>
<evidence type="ECO:0000259" key="3">
    <source>
        <dbReference type="Pfam" id="PF00465"/>
    </source>
</evidence>
<name>A0A1G8QWC1_9BACI</name>
<feature type="domain" description="Alcohol dehydrogenase iron-type/glycerol dehydrogenase GldA" evidence="3">
    <location>
        <begin position="7"/>
        <end position="175"/>
    </location>
</feature>
<dbReference type="OrthoDB" id="9815791at2"/>
<dbReference type="FunFam" id="3.40.50.1970:FF:000003">
    <property type="entry name" value="Alcohol dehydrogenase, iron-containing"/>
    <property type="match status" value="1"/>
</dbReference>
<proteinExistence type="inferred from homology"/>
<dbReference type="Pfam" id="PF25137">
    <property type="entry name" value="ADH_Fe_C"/>
    <property type="match status" value="1"/>
</dbReference>
<dbReference type="GO" id="GO:0004022">
    <property type="term" value="F:alcohol dehydrogenase (NAD+) activity"/>
    <property type="evidence" value="ECO:0007669"/>
    <property type="project" value="UniProtKB-ARBA"/>
</dbReference>
<dbReference type="InterPro" id="IPR056798">
    <property type="entry name" value="ADH_Fe_C"/>
</dbReference>
<dbReference type="Proteomes" id="UP000199225">
    <property type="component" value="Unassembled WGS sequence"/>
</dbReference>
<dbReference type="InterPro" id="IPR018211">
    <property type="entry name" value="ADH_Fe_CS"/>
</dbReference>
<keyword evidence="6" id="KW-1185">Reference proteome</keyword>
<dbReference type="InterPro" id="IPR001670">
    <property type="entry name" value="ADH_Fe/GldA"/>
</dbReference>
<gene>
    <name evidence="5" type="ORF">SAMN04490247_0665</name>
</gene>
<evidence type="ECO:0000259" key="4">
    <source>
        <dbReference type="Pfam" id="PF25137"/>
    </source>
</evidence>
<dbReference type="EMBL" id="FNEV01000002">
    <property type="protein sequence ID" value="SDJ08923.1"/>
    <property type="molecule type" value="Genomic_DNA"/>
</dbReference>
<dbReference type="InterPro" id="IPR034802">
    <property type="entry name" value="NADPH_BDH"/>
</dbReference>
<dbReference type="PANTHER" id="PTHR11496:SF83">
    <property type="entry name" value="HYDROXYACID-OXOACID TRANSHYDROGENASE, MITOCHONDRIAL"/>
    <property type="match status" value="1"/>
</dbReference>
<evidence type="ECO:0000313" key="5">
    <source>
        <dbReference type="EMBL" id="SDJ08923.1"/>
    </source>
</evidence>
<dbReference type="RefSeq" id="WP_093192074.1">
    <property type="nucleotide sequence ID" value="NZ_FNEV01000002.1"/>
</dbReference>
<dbReference type="PROSITE" id="PS00913">
    <property type="entry name" value="ADH_IRON_1"/>
    <property type="match status" value="1"/>
</dbReference>
<keyword evidence="2" id="KW-0560">Oxidoreductase</keyword>
<dbReference type="Pfam" id="PF00465">
    <property type="entry name" value="Fe-ADH"/>
    <property type="match status" value="1"/>
</dbReference>
<accession>A0A1G8QWC1</accession>
<evidence type="ECO:0000313" key="6">
    <source>
        <dbReference type="Proteomes" id="UP000199225"/>
    </source>
</evidence>
<dbReference type="STRING" id="86666.SAMN04490247_0665"/>
<organism evidence="5 6">
    <name type="scientific">Salimicrobium halophilum</name>
    <dbReference type="NCBI Taxonomy" id="86666"/>
    <lineage>
        <taxon>Bacteria</taxon>
        <taxon>Bacillati</taxon>
        <taxon>Bacillota</taxon>
        <taxon>Bacilli</taxon>
        <taxon>Bacillales</taxon>
        <taxon>Bacillaceae</taxon>
        <taxon>Salimicrobium</taxon>
    </lineage>
</organism>
<evidence type="ECO:0000256" key="1">
    <source>
        <dbReference type="ARBA" id="ARBA00007358"/>
    </source>
</evidence>
<dbReference type="PANTHER" id="PTHR11496">
    <property type="entry name" value="ALCOHOL DEHYDROGENASE"/>
    <property type="match status" value="1"/>
</dbReference>
<dbReference type="InterPro" id="IPR039697">
    <property type="entry name" value="Alcohol_dehydrogenase_Fe"/>
</dbReference>
<feature type="domain" description="Fe-containing alcohol dehydrogenase-like C-terminal" evidence="4">
    <location>
        <begin position="187"/>
        <end position="381"/>
    </location>
</feature>
<dbReference type="CDD" id="cd08179">
    <property type="entry name" value="NADPH_BDH"/>
    <property type="match status" value="1"/>
</dbReference>
<dbReference type="AlphaFoldDB" id="A0A1G8QWC1"/>
<dbReference type="FunFam" id="1.20.1090.10:FF:000001">
    <property type="entry name" value="Aldehyde-alcohol dehydrogenase"/>
    <property type="match status" value="1"/>
</dbReference>
<comment type="similarity">
    <text evidence="1">Belongs to the iron-containing alcohol dehydrogenase family.</text>
</comment>
<sequence length="390" mass="42982">MSRFTIPRDVYFEENALEVLESFEGKKAALVIGGGSVKRNGNLTKVQEHLAAANIETEVLEGFNTEPTFEMVKKGAKDLEDFQPDWIIGIGGGSAMDSAKAIWLYYEHPDLAFEDAIKPFELPKLRHKAKFAGIPTTSGSGSEVSNLSVVADETTNVKYPVADFELTPDVAIIDPVMIEELPKHIAAYTGMDAFTHTIEAYVAKPRTMYTDILSLGGAEVIKDNLLASYKGDQEAAKKMHTIQAMAGMAFANAVLGNVHSLAHKSGPTFGIPHGYANAIYLPYVIQFNREVVEDRFAEIARRLNLKGNNDTELTDSLVEYIYDLNKDLGLATTLQDYGVSEDEFNKHLDTMAENAMEDPCTGTNPRETSLEQMKELFKASYYGKEALVKA</sequence>